<reference evidence="4" key="2">
    <citation type="submission" date="2020-09" db="EMBL/GenBank/DDBJ databases">
        <authorList>
            <person name="Sun Q."/>
            <person name="Ohkuma M."/>
        </authorList>
    </citation>
    <scope>NUCLEOTIDE SEQUENCE</scope>
    <source>
        <strain evidence="4">JCM 3346</strain>
    </source>
</reference>
<proteinExistence type="inferred from homology"/>
<protein>
    <recommendedName>
        <fullName evidence="2">Anti-sigma factor antagonist</fullName>
    </recommendedName>
</protein>
<dbReference type="EMBL" id="BMRJ01000001">
    <property type="protein sequence ID" value="GGR22294.1"/>
    <property type="molecule type" value="Genomic_DNA"/>
</dbReference>
<sequence length="110" mass="11583">MNVTVTAHDGFAVIRPSGRLTMVSAPQLRHAVDDLVGHGTSRVVVDLAGTEFIDSSGLGSLIGALKATRLAGGDLRIAAAPEQVRTVLRLTNLDRVLRNHPSAETAFDAE</sequence>
<dbReference type="InterPro" id="IPR003658">
    <property type="entry name" value="Anti-sigma_ant"/>
</dbReference>
<evidence type="ECO:0000256" key="2">
    <source>
        <dbReference type="RuleBase" id="RU003749"/>
    </source>
</evidence>
<dbReference type="SUPFAM" id="SSF52091">
    <property type="entry name" value="SpoIIaa-like"/>
    <property type="match status" value="1"/>
</dbReference>
<dbReference type="PROSITE" id="PS50801">
    <property type="entry name" value="STAS"/>
    <property type="match status" value="1"/>
</dbReference>
<keyword evidence="5" id="KW-1185">Reference proteome</keyword>
<gene>
    <name evidence="4" type="ORF">GCM10010196_14910</name>
</gene>
<name>A0A918CI28_AGRME</name>
<evidence type="ECO:0000256" key="1">
    <source>
        <dbReference type="ARBA" id="ARBA00009013"/>
    </source>
</evidence>
<evidence type="ECO:0000313" key="4">
    <source>
        <dbReference type="EMBL" id="GGR22294.1"/>
    </source>
</evidence>
<dbReference type="InterPro" id="IPR036513">
    <property type="entry name" value="STAS_dom_sf"/>
</dbReference>
<dbReference type="PANTHER" id="PTHR33495:SF2">
    <property type="entry name" value="ANTI-SIGMA FACTOR ANTAGONIST TM_1081-RELATED"/>
    <property type="match status" value="1"/>
</dbReference>
<feature type="domain" description="STAS" evidence="3">
    <location>
        <begin position="1"/>
        <end position="110"/>
    </location>
</feature>
<dbReference type="GO" id="GO:0043856">
    <property type="term" value="F:anti-sigma factor antagonist activity"/>
    <property type="evidence" value="ECO:0007669"/>
    <property type="project" value="InterPro"/>
</dbReference>
<reference evidence="4" key="1">
    <citation type="journal article" date="2014" name="Int. J. Syst. Evol. Microbiol.">
        <title>Complete genome sequence of Corynebacterium casei LMG S-19264T (=DSM 44701T), isolated from a smear-ripened cheese.</title>
        <authorList>
            <consortium name="US DOE Joint Genome Institute (JGI-PGF)"/>
            <person name="Walter F."/>
            <person name="Albersmeier A."/>
            <person name="Kalinowski J."/>
            <person name="Ruckert C."/>
        </authorList>
    </citation>
    <scope>NUCLEOTIDE SEQUENCE</scope>
    <source>
        <strain evidence="4">JCM 3346</strain>
    </source>
</reference>
<dbReference type="NCBIfam" id="TIGR00377">
    <property type="entry name" value="ant_ant_sig"/>
    <property type="match status" value="1"/>
</dbReference>
<dbReference type="CDD" id="cd07043">
    <property type="entry name" value="STAS_anti-anti-sigma_factors"/>
    <property type="match status" value="1"/>
</dbReference>
<accession>A0A918CI28</accession>
<evidence type="ECO:0000313" key="5">
    <source>
        <dbReference type="Proteomes" id="UP000610303"/>
    </source>
</evidence>
<evidence type="ECO:0000259" key="3">
    <source>
        <dbReference type="PROSITE" id="PS50801"/>
    </source>
</evidence>
<dbReference type="Pfam" id="PF01740">
    <property type="entry name" value="STAS"/>
    <property type="match status" value="1"/>
</dbReference>
<comment type="caution">
    <text evidence="4">The sequence shown here is derived from an EMBL/GenBank/DDBJ whole genome shotgun (WGS) entry which is preliminary data.</text>
</comment>
<dbReference type="Proteomes" id="UP000610303">
    <property type="component" value="Unassembled WGS sequence"/>
</dbReference>
<dbReference type="RefSeq" id="WP_189084611.1">
    <property type="nucleotide sequence ID" value="NZ_BMRJ01000001.1"/>
</dbReference>
<dbReference type="AlphaFoldDB" id="A0A918CI28"/>
<dbReference type="InterPro" id="IPR002645">
    <property type="entry name" value="STAS_dom"/>
</dbReference>
<dbReference type="Gene3D" id="3.30.750.24">
    <property type="entry name" value="STAS domain"/>
    <property type="match status" value="1"/>
</dbReference>
<dbReference type="PANTHER" id="PTHR33495">
    <property type="entry name" value="ANTI-SIGMA FACTOR ANTAGONIST TM_1081-RELATED-RELATED"/>
    <property type="match status" value="1"/>
</dbReference>
<comment type="similarity">
    <text evidence="1 2">Belongs to the anti-sigma-factor antagonist family.</text>
</comment>
<organism evidence="4 5">
    <name type="scientific">Agromyces mediolanus</name>
    <name type="common">Corynebacterium mediolanum</name>
    <dbReference type="NCBI Taxonomy" id="41986"/>
    <lineage>
        <taxon>Bacteria</taxon>
        <taxon>Bacillati</taxon>
        <taxon>Actinomycetota</taxon>
        <taxon>Actinomycetes</taxon>
        <taxon>Micrococcales</taxon>
        <taxon>Microbacteriaceae</taxon>
        <taxon>Agromyces</taxon>
    </lineage>
</organism>